<dbReference type="Proteomes" id="UP001374579">
    <property type="component" value="Unassembled WGS sequence"/>
</dbReference>
<keyword evidence="3" id="KW-1185">Reference proteome</keyword>
<feature type="compositionally biased region" description="Polar residues" evidence="1">
    <location>
        <begin position="141"/>
        <end position="150"/>
    </location>
</feature>
<evidence type="ECO:0000313" key="2">
    <source>
        <dbReference type="EMBL" id="KAK7103972.1"/>
    </source>
</evidence>
<name>A0AAN9BEE5_9CAEN</name>
<dbReference type="EMBL" id="JBAMIC010000008">
    <property type="protein sequence ID" value="KAK7103972.1"/>
    <property type="molecule type" value="Genomic_DNA"/>
</dbReference>
<comment type="caution">
    <text evidence="2">The sequence shown here is derived from an EMBL/GenBank/DDBJ whole genome shotgun (WGS) entry which is preliminary data.</text>
</comment>
<feature type="region of interest" description="Disordered" evidence="1">
    <location>
        <begin position="133"/>
        <end position="155"/>
    </location>
</feature>
<evidence type="ECO:0000313" key="3">
    <source>
        <dbReference type="Proteomes" id="UP001374579"/>
    </source>
</evidence>
<proteinExistence type="predicted"/>
<reference evidence="2 3" key="1">
    <citation type="submission" date="2024-02" db="EMBL/GenBank/DDBJ databases">
        <title>Chromosome-scale genome assembly of the rough periwinkle Littorina saxatilis.</title>
        <authorList>
            <person name="De Jode A."/>
            <person name="Faria R."/>
            <person name="Formenti G."/>
            <person name="Sims Y."/>
            <person name="Smith T.P."/>
            <person name="Tracey A."/>
            <person name="Wood J.M.D."/>
            <person name="Zagrodzka Z.B."/>
            <person name="Johannesson K."/>
            <person name="Butlin R.K."/>
            <person name="Leder E.H."/>
        </authorList>
    </citation>
    <scope>NUCLEOTIDE SEQUENCE [LARGE SCALE GENOMIC DNA]</scope>
    <source>
        <strain evidence="2">Snail1</strain>
        <tissue evidence="2">Muscle</tissue>
    </source>
</reference>
<dbReference type="AlphaFoldDB" id="A0AAN9BEE5"/>
<accession>A0AAN9BEE5</accession>
<protein>
    <submittedName>
        <fullName evidence="2">Uncharacterized protein</fullName>
    </submittedName>
</protein>
<sequence length="171" mass="18551">MSLSPKHSHSTPFSVTDILSPLEHEYKKSIEAAIPPLTSYHHRSSQNHHHAAMSSAMSGMGGMSVPVTNPYYNVPQLTHHATGFQAAAAAQYCNGSDLTGYDPTGRHSASGWYSSNPDPRFACEYGFALQGHSPKSEESLSDCNSGSSISPPRARQYLPYVGSYPYQYPGK</sequence>
<evidence type="ECO:0000256" key="1">
    <source>
        <dbReference type="SAM" id="MobiDB-lite"/>
    </source>
</evidence>
<gene>
    <name evidence="2" type="ORF">V1264_018757</name>
</gene>
<organism evidence="2 3">
    <name type="scientific">Littorina saxatilis</name>
    <dbReference type="NCBI Taxonomy" id="31220"/>
    <lineage>
        <taxon>Eukaryota</taxon>
        <taxon>Metazoa</taxon>
        <taxon>Spiralia</taxon>
        <taxon>Lophotrochozoa</taxon>
        <taxon>Mollusca</taxon>
        <taxon>Gastropoda</taxon>
        <taxon>Caenogastropoda</taxon>
        <taxon>Littorinimorpha</taxon>
        <taxon>Littorinoidea</taxon>
        <taxon>Littorinidae</taxon>
        <taxon>Littorina</taxon>
    </lineage>
</organism>